<proteinExistence type="predicted"/>
<sequence>MLKISDAYDFLSNFEAKKLNLFDVKVSCRRWGVPGSFRGIYLGDLADFSNGPLKYAITVEPLFPKTANVIEKTNFLERLTLERIGGDESVPHCSKAISWQIKQISWKKDERRHENVRSWKFREVEA</sequence>
<evidence type="ECO:0000313" key="2">
    <source>
        <dbReference type="WBParaSite" id="MBELARI_LOCUS16523.2"/>
    </source>
</evidence>
<evidence type="ECO:0000313" key="1">
    <source>
        <dbReference type="Proteomes" id="UP000887575"/>
    </source>
</evidence>
<organism evidence="1 2">
    <name type="scientific">Mesorhabditis belari</name>
    <dbReference type="NCBI Taxonomy" id="2138241"/>
    <lineage>
        <taxon>Eukaryota</taxon>
        <taxon>Metazoa</taxon>
        <taxon>Ecdysozoa</taxon>
        <taxon>Nematoda</taxon>
        <taxon>Chromadorea</taxon>
        <taxon>Rhabditida</taxon>
        <taxon>Rhabditina</taxon>
        <taxon>Rhabditomorpha</taxon>
        <taxon>Rhabditoidea</taxon>
        <taxon>Rhabditidae</taxon>
        <taxon>Mesorhabditinae</taxon>
        <taxon>Mesorhabditis</taxon>
    </lineage>
</organism>
<reference evidence="2" key="1">
    <citation type="submission" date="2024-02" db="UniProtKB">
        <authorList>
            <consortium name="WormBaseParasite"/>
        </authorList>
    </citation>
    <scope>IDENTIFICATION</scope>
</reference>
<dbReference type="Proteomes" id="UP000887575">
    <property type="component" value="Unassembled WGS sequence"/>
</dbReference>
<dbReference type="WBParaSite" id="MBELARI_LOCUS16523.2">
    <property type="protein sequence ID" value="MBELARI_LOCUS16523.2"/>
    <property type="gene ID" value="MBELARI_LOCUS16523"/>
</dbReference>
<accession>A0AAF3EQZ9</accession>
<name>A0AAF3EQZ9_9BILA</name>
<dbReference type="AlphaFoldDB" id="A0AAF3EQZ9"/>
<protein>
    <submittedName>
        <fullName evidence="2">Uncharacterized protein</fullName>
    </submittedName>
</protein>
<keyword evidence="1" id="KW-1185">Reference proteome</keyword>